<proteinExistence type="predicted"/>
<organism evidence="1 2">
    <name type="scientific">Sphingomonas aurantiaca</name>
    <dbReference type="NCBI Taxonomy" id="185949"/>
    <lineage>
        <taxon>Bacteria</taxon>
        <taxon>Pseudomonadati</taxon>
        <taxon>Pseudomonadota</taxon>
        <taxon>Alphaproteobacteria</taxon>
        <taxon>Sphingomonadales</taxon>
        <taxon>Sphingomonadaceae</taxon>
        <taxon>Sphingomonas</taxon>
    </lineage>
</organism>
<reference evidence="1 2" key="1">
    <citation type="submission" date="2019-09" db="EMBL/GenBank/DDBJ databases">
        <authorList>
            <person name="Dittami M. S."/>
        </authorList>
    </citation>
    <scope>NUCLEOTIDE SEQUENCE [LARGE SCALE GENOMIC DNA]</scope>
    <source>
        <strain evidence="1">SPHINGO391</strain>
    </source>
</reference>
<dbReference type="Proteomes" id="UP000326857">
    <property type="component" value="Unassembled WGS sequence"/>
</dbReference>
<gene>
    <name evidence="1" type="ORF">SPHINGO391_390264</name>
</gene>
<name>A0A5E7YQQ1_9SPHN</name>
<dbReference type="AlphaFoldDB" id="A0A5E7YQQ1"/>
<dbReference type="RefSeq" id="WP_151990478.1">
    <property type="nucleotide sequence ID" value="NZ_LR701528.1"/>
</dbReference>
<evidence type="ECO:0000313" key="1">
    <source>
        <dbReference type="EMBL" id="VVT09056.1"/>
    </source>
</evidence>
<accession>A0A5E7YQQ1</accession>
<sequence>MSLTAALADRTYDREASITASWEKPFSTAERHRDHALAQVVVDRHDGLEKSIASKPRTETEQYFSVPELRKVQAKKSASFSVAKEWEGSVDTVGISHFTAQLRETRGADDAIDVAELPISDIPAADRDRLTEGAIFRYLIGYAQDDRGTVTRKRLVYFRKGKIRPKADVQESWLKMAAMFSNDQFTG</sequence>
<protein>
    <submittedName>
        <fullName evidence="1">Uncharacterized protein</fullName>
    </submittedName>
</protein>
<evidence type="ECO:0000313" key="2">
    <source>
        <dbReference type="Proteomes" id="UP000326857"/>
    </source>
</evidence>
<dbReference type="EMBL" id="CABVLI010000033">
    <property type="protein sequence ID" value="VVT09056.1"/>
    <property type="molecule type" value="Genomic_DNA"/>
</dbReference>